<comment type="caution">
    <text evidence="1">The sequence shown here is derived from an EMBL/GenBank/DDBJ whole genome shotgun (WGS) entry which is preliminary data.</text>
</comment>
<accession>A0ACB0IQG5</accession>
<evidence type="ECO:0000313" key="2">
    <source>
        <dbReference type="Proteomes" id="UP001177021"/>
    </source>
</evidence>
<organism evidence="1 2">
    <name type="scientific">Trifolium pratense</name>
    <name type="common">Red clover</name>
    <dbReference type="NCBI Taxonomy" id="57577"/>
    <lineage>
        <taxon>Eukaryota</taxon>
        <taxon>Viridiplantae</taxon>
        <taxon>Streptophyta</taxon>
        <taxon>Embryophyta</taxon>
        <taxon>Tracheophyta</taxon>
        <taxon>Spermatophyta</taxon>
        <taxon>Magnoliopsida</taxon>
        <taxon>eudicotyledons</taxon>
        <taxon>Gunneridae</taxon>
        <taxon>Pentapetalae</taxon>
        <taxon>rosids</taxon>
        <taxon>fabids</taxon>
        <taxon>Fabales</taxon>
        <taxon>Fabaceae</taxon>
        <taxon>Papilionoideae</taxon>
        <taxon>50 kb inversion clade</taxon>
        <taxon>NPAAA clade</taxon>
        <taxon>Hologalegina</taxon>
        <taxon>IRL clade</taxon>
        <taxon>Trifolieae</taxon>
        <taxon>Trifolium</taxon>
    </lineage>
</organism>
<reference evidence="1" key="1">
    <citation type="submission" date="2023-10" db="EMBL/GenBank/DDBJ databases">
        <authorList>
            <person name="Rodriguez Cubillos JULIANA M."/>
            <person name="De Vega J."/>
        </authorList>
    </citation>
    <scope>NUCLEOTIDE SEQUENCE</scope>
</reference>
<dbReference type="EMBL" id="CASHSV030000002">
    <property type="protein sequence ID" value="CAJ2634160.1"/>
    <property type="molecule type" value="Genomic_DNA"/>
</dbReference>
<name>A0ACB0IQG5_TRIPR</name>
<evidence type="ECO:0000313" key="1">
    <source>
        <dbReference type="EMBL" id="CAJ2634160.1"/>
    </source>
</evidence>
<proteinExistence type="predicted"/>
<gene>
    <name evidence="1" type="ORF">MILVUS5_LOCUS5134</name>
</gene>
<dbReference type="Proteomes" id="UP001177021">
    <property type="component" value="Unassembled WGS sequence"/>
</dbReference>
<protein>
    <submittedName>
        <fullName evidence="1">Uncharacterized protein</fullName>
    </submittedName>
</protein>
<sequence length="1260" mass="143599">MAISEEQSHGFAYDVFLSFRGEDTRHNIVGYLLDAFEKRGIKVFYDDTSLKIGEELSAAFCKAIEESNISVIVLSEDYASSRWCLNELAKIMECTKRNKKQIALPIFYHVDPSDVRNQRNSYGKAMVAHQTRFGKDLGKIKAWTAALSDVANLKGHHINTGFEINHVKEIAEKVHTNIAPKPLIDGENPVGLDQRIEEVKSLLDLKPNDDTVCLLGIIGLGGIGKTELAKALYNKIVHKFEAASILENVREKWNRINGPEYLQKTLLLEMFEEPETAWGSTSKGIKEIKHKLGRKKVLLVLDDVDEMKQLENLAGGSDWFGPGSRIIITTRDKGLFMGTHPIEVKTYEMTELNDQHSLELFCRNAFAKSNPKARYEVVSSRAVGYAKGLPLALKVIGSNLATRKSLKAWESALKDYERIPHTGIQDVLKVSYDVLESNAQSVFLDIACFFKGKRIEYVEEILDEFSAASNIEELVNKSLLNVDNGYLNMHDLIQDMGREIVRKEAPNNPTKRSRLWHQQDVIDVLSANDYGSDAIQGIMLDPPQRITEVDWNDTAFEKMNRLRILIVRNTIFSSEPKHLPNHLRLLDWDVYPSKTFPPKFYPRDIIILKLPNSQLTIEGPFKKFSYLIVMDFSYNQSITTMPDVSKVENLRELRLDNCRNLTMVHESIGFIKHLVHLSASGCTKLKNFLQRMFLPSLEVLDLNYCVNLTHFPDIVNEMNKPLKIHMMGTSIKKLPNSVGNLIGLVSIDMEHSEKLEYLPSSLFRLPNVLAFDFGSCPKLAGSFRKFLPDSPSEANERSALKTMHCEESGLSDEDIQAILICFPKLEELIASSNNFISLPSCIKVFDHLTDLDVRMCKKLQTIPECTNLRILNVDDCTSLTNISTLPRTVQKIDARKCFNFSSETSDLLWDQVKKERHLIEIVMPGIKVPKWFNYICKDGIPCLWVRGKFPSVSLALVFQYADGKERINHDLVQLQLVINGQSVTHKGCYNFIIEPHHVLVCDLRVLFNDEEWLNRDALLLKHEWNQLQISYEAKNSMVTLSEWGVFVYKQGAVNLKKQVQFTCPMKSDEEQSDGFIYDVFLSFRGEDTQENIFGLLEAFENIGINVFYDDKKLELGEDISPAFCKAIEESNILVIVLSEDYASSTWCLDELVKIMECTKRNNKQIALPIFYLVDPSDVRHQRNKYGEAMVSHQKRFGKDAEKIKAWTAALSDVANLKGHHIDTGHKIDHVNVILKEIAEKIGVMILSISNYFDFFDYRSF</sequence>
<keyword evidence="2" id="KW-1185">Reference proteome</keyword>